<dbReference type="GO" id="GO:0003700">
    <property type="term" value="F:DNA-binding transcription factor activity"/>
    <property type="evidence" value="ECO:0007669"/>
    <property type="project" value="InterPro"/>
</dbReference>
<dbReference type="Pfam" id="PF00126">
    <property type="entry name" value="HTH_1"/>
    <property type="match status" value="1"/>
</dbReference>
<organism evidence="6 7">
    <name type="scientific">Paraburkholderia madseniana</name>
    <dbReference type="NCBI Taxonomy" id="2599607"/>
    <lineage>
        <taxon>Bacteria</taxon>
        <taxon>Pseudomonadati</taxon>
        <taxon>Pseudomonadota</taxon>
        <taxon>Betaproteobacteria</taxon>
        <taxon>Burkholderiales</taxon>
        <taxon>Burkholderiaceae</taxon>
        <taxon>Paraburkholderia</taxon>
    </lineage>
</organism>
<dbReference type="InterPro" id="IPR000847">
    <property type="entry name" value="LysR_HTH_N"/>
</dbReference>
<dbReference type="GO" id="GO:0043565">
    <property type="term" value="F:sequence-specific DNA binding"/>
    <property type="evidence" value="ECO:0007669"/>
    <property type="project" value="TreeGrafter"/>
</dbReference>
<dbReference type="InterPro" id="IPR036388">
    <property type="entry name" value="WH-like_DNA-bd_sf"/>
</dbReference>
<feature type="domain" description="HTH lysR-type" evidence="5">
    <location>
        <begin position="6"/>
        <end position="63"/>
    </location>
</feature>
<dbReference type="AlphaFoldDB" id="A0A6N6W603"/>
<dbReference type="EMBL" id="VOSW01000077">
    <property type="protein sequence ID" value="KAE8755843.1"/>
    <property type="molecule type" value="Genomic_DNA"/>
</dbReference>
<name>A0A6N6W603_9BURK</name>
<dbReference type="InterPro" id="IPR058163">
    <property type="entry name" value="LysR-type_TF_proteobact-type"/>
</dbReference>
<dbReference type="PANTHER" id="PTHR30537">
    <property type="entry name" value="HTH-TYPE TRANSCRIPTIONAL REGULATOR"/>
    <property type="match status" value="1"/>
</dbReference>
<keyword evidence="2" id="KW-0805">Transcription regulation</keyword>
<dbReference type="SUPFAM" id="SSF53850">
    <property type="entry name" value="Periplasmic binding protein-like II"/>
    <property type="match status" value="1"/>
</dbReference>
<dbReference type="OrthoDB" id="9124618at2"/>
<evidence type="ECO:0000256" key="3">
    <source>
        <dbReference type="ARBA" id="ARBA00023125"/>
    </source>
</evidence>
<dbReference type="Gene3D" id="1.10.10.10">
    <property type="entry name" value="Winged helix-like DNA-binding domain superfamily/Winged helix DNA-binding domain"/>
    <property type="match status" value="1"/>
</dbReference>
<dbReference type="Gene3D" id="3.40.190.10">
    <property type="entry name" value="Periplasmic binding protein-like II"/>
    <property type="match status" value="2"/>
</dbReference>
<dbReference type="PROSITE" id="PS50931">
    <property type="entry name" value="HTH_LYSR"/>
    <property type="match status" value="1"/>
</dbReference>
<keyword evidence="3" id="KW-0238">DNA-binding</keyword>
<dbReference type="GO" id="GO:0006351">
    <property type="term" value="P:DNA-templated transcription"/>
    <property type="evidence" value="ECO:0007669"/>
    <property type="project" value="TreeGrafter"/>
</dbReference>
<accession>A0A6N6W603</accession>
<dbReference type="InterPro" id="IPR036390">
    <property type="entry name" value="WH_DNA-bd_sf"/>
</dbReference>
<reference evidence="6 7" key="1">
    <citation type="journal article" date="2020" name="Int. J. Syst. Evol. Microbiol.">
        <title>Paraburkholderia madseniana sp. nov., a phenolic acid-degrading bacterium isolated from acidic forest soil.</title>
        <authorList>
            <person name="Wilhelm R.C."/>
            <person name="Murphy S.J.L."/>
            <person name="Feriancek N.M."/>
            <person name="Karasz D.C."/>
            <person name="DeRito C.M."/>
            <person name="Newman J.D."/>
            <person name="Buckley D.H."/>
        </authorList>
    </citation>
    <scope>NUCLEOTIDE SEQUENCE [LARGE SCALE GENOMIC DNA]</scope>
    <source>
        <strain evidence="6 7">RP11</strain>
    </source>
</reference>
<sequence>MPLRLPPLPALRFFEAAGRHQSFKLAAAELNVTPSAISHGIVGLEQSLGVELFVREPRGISLTTAGADYLSYVSEAFSLIAIGTQRLPNHRANRPIALSCAPTLASRWLLPRLAAFRARWPDANVTVDTSHRQVGFPVDGFDFAIRLSRAPVAGTAWTRLFGERLVPVCSPAYVNNLRDAHGNIDLRHATFIHVNSASEDWQAWFDAVALDGTTVDGIDLNEGLRVDTIQLAFEAASMGLGVALGRRPLVDRDLASGALVEVSPQTIASSTAYWLVSAQNTDSAENRPELSDFKRWLLSEAEPFANPSDAADAESRGANH</sequence>
<proteinExistence type="inferred from homology"/>
<dbReference type="Pfam" id="PF03466">
    <property type="entry name" value="LysR_substrate"/>
    <property type="match status" value="1"/>
</dbReference>
<dbReference type="PANTHER" id="PTHR30537:SF74">
    <property type="entry name" value="HTH-TYPE TRANSCRIPTIONAL REGULATOR TRPI"/>
    <property type="match status" value="1"/>
</dbReference>
<evidence type="ECO:0000313" key="7">
    <source>
        <dbReference type="Proteomes" id="UP000463700"/>
    </source>
</evidence>
<evidence type="ECO:0000256" key="2">
    <source>
        <dbReference type="ARBA" id="ARBA00023015"/>
    </source>
</evidence>
<evidence type="ECO:0000256" key="4">
    <source>
        <dbReference type="ARBA" id="ARBA00023163"/>
    </source>
</evidence>
<dbReference type="CDD" id="cd08432">
    <property type="entry name" value="PBP2_GcdR_TrpI_HvrB_AmpR_like"/>
    <property type="match status" value="1"/>
</dbReference>
<dbReference type="InterPro" id="IPR005119">
    <property type="entry name" value="LysR_subst-bd"/>
</dbReference>
<gene>
    <name evidence="6" type="ORF">FSO04_32000</name>
</gene>
<dbReference type="PRINTS" id="PR00039">
    <property type="entry name" value="HTHLYSR"/>
</dbReference>
<evidence type="ECO:0000259" key="5">
    <source>
        <dbReference type="PROSITE" id="PS50931"/>
    </source>
</evidence>
<comment type="similarity">
    <text evidence="1">Belongs to the LysR transcriptional regulatory family.</text>
</comment>
<protein>
    <submittedName>
        <fullName evidence="6">LysR family transcriptional regulator</fullName>
    </submittedName>
</protein>
<keyword evidence="4" id="KW-0804">Transcription</keyword>
<dbReference type="Proteomes" id="UP000463700">
    <property type="component" value="Unassembled WGS sequence"/>
</dbReference>
<evidence type="ECO:0000313" key="6">
    <source>
        <dbReference type="EMBL" id="KAE8755843.1"/>
    </source>
</evidence>
<comment type="caution">
    <text evidence="6">The sequence shown here is derived from an EMBL/GenBank/DDBJ whole genome shotgun (WGS) entry which is preliminary data.</text>
</comment>
<dbReference type="SUPFAM" id="SSF46785">
    <property type="entry name" value="Winged helix' DNA-binding domain"/>
    <property type="match status" value="1"/>
</dbReference>
<evidence type="ECO:0000256" key="1">
    <source>
        <dbReference type="ARBA" id="ARBA00009437"/>
    </source>
</evidence>
<dbReference type="RefSeq" id="WP_154565598.1">
    <property type="nucleotide sequence ID" value="NZ_VOSW01000077.1"/>
</dbReference>